<evidence type="ECO:0000313" key="1">
    <source>
        <dbReference type="EMBL" id="KAA6330525.1"/>
    </source>
</evidence>
<protein>
    <submittedName>
        <fullName evidence="1">Uncharacterized protein</fullName>
    </submittedName>
</protein>
<reference evidence="1" key="1">
    <citation type="submission" date="2019-03" db="EMBL/GenBank/DDBJ databases">
        <title>Single cell metagenomics reveals metabolic interactions within the superorganism composed of flagellate Streblomastix strix and complex community of Bacteroidetes bacteria on its surface.</title>
        <authorList>
            <person name="Treitli S.C."/>
            <person name="Kolisko M."/>
            <person name="Husnik F."/>
            <person name="Keeling P."/>
            <person name="Hampl V."/>
        </authorList>
    </citation>
    <scope>NUCLEOTIDE SEQUENCE</scope>
    <source>
        <strain evidence="1">STM</strain>
    </source>
</reference>
<dbReference type="EMBL" id="SNRY01001491">
    <property type="protein sequence ID" value="KAA6330525.1"/>
    <property type="molecule type" value="Genomic_DNA"/>
</dbReference>
<proteinExistence type="predicted"/>
<sequence length="70" mass="8249">MKNFLVVTTIWGNPEESKKIALSKIHNNIVRVEKISDFKTLINYLDKSGAEKEIYVMNDFDYIIRQLNEE</sequence>
<comment type="caution">
    <text evidence="1">The sequence shown here is derived from an EMBL/GenBank/DDBJ whole genome shotgun (WGS) entry which is preliminary data.</text>
</comment>
<organism evidence="1">
    <name type="scientific">termite gut metagenome</name>
    <dbReference type="NCBI Taxonomy" id="433724"/>
    <lineage>
        <taxon>unclassified sequences</taxon>
        <taxon>metagenomes</taxon>
        <taxon>organismal metagenomes</taxon>
    </lineage>
</organism>
<accession>A0A5J4RAD6</accession>
<dbReference type="AlphaFoldDB" id="A0A5J4RAD6"/>
<gene>
    <name evidence="1" type="ORF">EZS27_020780</name>
</gene>
<name>A0A5J4RAD6_9ZZZZ</name>